<dbReference type="EMBL" id="AWSO01001250">
    <property type="protein sequence ID" value="ESK84666.1"/>
    <property type="molecule type" value="Genomic_DNA"/>
</dbReference>
<sequence length="182" mass="21077">MHGRHGLTVKAVETQIARAYDAWHGLNESDAVGGEKKILDLVQRYMRTQAKLARGPLRSLIYELESVFRVRYLINKPPQDSEDEVSDGEPSEKTLAQLKKLDDTEWICQRFSEALREKDQLIQQERDPERDPKLPNLRGEKSAANARKRKKTTSELQEEALGEEEEKEEEERPLRKPRTPKS</sequence>
<organism evidence="2 3">
    <name type="scientific">Moniliophthora roreri (strain MCA 2997)</name>
    <name type="common">Cocoa frosty pod rot fungus</name>
    <name type="synonym">Crinipellis roreri</name>
    <dbReference type="NCBI Taxonomy" id="1381753"/>
    <lineage>
        <taxon>Eukaryota</taxon>
        <taxon>Fungi</taxon>
        <taxon>Dikarya</taxon>
        <taxon>Basidiomycota</taxon>
        <taxon>Agaricomycotina</taxon>
        <taxon>Agaricomycetes</taxon>
        <taxon>Agaricomycetidae</taxon>
        <taxon>Agaricales</taxon>
        <taxon>Marasmiineae</taxon>
        <taxon>Marasmiaceae</taxon>
        <taxon>Moniliophthora</taxon>
    </lineage>
</organism>
<gene>
    <name evidence="2" type="ORF">Moror_11055</name>
</gene>
<dbReference type="KEGG" id="mrr:Moror_11055"/>
<accession>V2WVW6</accession>
<protein>
    <submittedName>
        <fullName evidence="2">Uncharacterized protein</fullName>
    </submittedName>
</protein>
<evidence type="ECO:0000313" key="2">
    <source>
        <dbReference type="EMBL" id="ESK84666.1"/>
    </source>
</evidence>
<feature type="compositionally biased region" description="Basic and acidic residues" evidence="1">
    <location>
        <begin position="119"/>
        <end position="141"/>
    </location>
</feature>
<evidence type="ECO:0000256" key="1">
    <source>
        <dbReference type="SAM" id="MobiDB-lite"/>
    </source>
</evidence>
<dbReference type="Proteomes" id="UP000017559">
    <property type="component" value="Unassembled WGS sequence"/>
</dbReference>
<proteinExistence type="predicted"/>
<feature type="compositionally biased region" description="Acidic residues" evidence="1">
    <location>
        <begin position="156"/>
        <end position="171"/>
    </location>
</feature>
<evidence type="ECO:0000313" key="3">
    <source>
        <dbReference type="Proteomes" id="UP000017559"/>
    </source>
</evidence>
<feature type="region of interest" description="Disordered" evidence="1">
    <location>
        <begin position="119"/>
        <end position="182"/>
    </location>
</feature>
<name>V2WVW6_MONRO</name>
<dbReference type="HOGENOM" id="CLU_1482371_0_0_1"/>
<keyword evidence="3" id="KW-1185">Reference proteome</keyword>
<dbReference type="AlphaFoldDB" id="V2WVW6"/>
<reference evidence="2 3" key="1">
    <citation type="journal article" date="2014" name="BMC Genomics">
        <title>Genome and secretome analysis of the hemibiotrophic fungal pathogen, Moniliophthora roreri, which causes frosty pod rot disease of cacao: mechanisms of the biotrophic and necrotrophic phases.</title>
        <authorList>
            <person name="Meinhardt L.W."/>
            <person name="Costa G.G.L."/>
            <person name="Thomazella D.P.T."/>
            <person name="Teixeira P.J.P.L."/>
            <person name="Carazzolle M.F."/>
            <person name="Schuster S.C."/>
            <person name="Carlson J.E."/>
            <person name="Guiltinan M.J."/>
            <person name="Mieczkowski P."/>
            <person name="Farmer A."/>
            <person name="Ramaraj T."/>
            <person name="Crozier J."/>
            <person name="Davis R.E."/>
            <person name="Shao J."/>
            <person name="Melnick R.L."/>
            <person name="Pereira G.A.G."/>
            <person name="Bailey B.A."/>
        </authorList>
    </citation>
    <scope>NUCLEOTIDE SEQUENCE [LARGE SCALE GENOMIC DNA]</scope>
    <source>
        <strain evidence="2 3">MCA 2997</strain>
    </source>
</reference>
<comment type="caution">
    <text evidence="2">The sequence shown here is derived from an EMBL/GenBank/DDBJ whole genome shotgun (WGS) entry which is preliminary data.</text>
</comment>